<feature type="region of interest" description="Disordered" evidence="1">
    <location>
        <begin position="52"/>
        <end position="89"/>
    </location>
</feature>
<evidence type="ECO:0000313" key="2">
    <source>
        <dbReference type="EMBL" id="KAF9946606.1"/>
    </source>
</evidence>
<name>A0A9P6IUQ1_MORAP</name>
<dbReference type="AlphaFoldDB" id="A0A9P6IUQ1"/>
<dbReference type="Proteomes" id="UP000738359">
    <property type="component" value="Unassembled WGS sequence"/>
</dbReference>
<gene>
    <name evidence="2" type="ORF">BGZ70_003136</name>
</gene>
<sequence length="89" mass="10304">MGRPYIPEEPKHNKCGRKLELLDFICRDETLRHGWLASTRNTIEVYNSLIGSDASTTAESPESDDENLDRYYGEPEPRSTQESFNQIRK</sequence>
<reference evidence="2" key="1">
    <citation type="journal article" date="2020" name="Fungal Divers.">
        <title>Resolving the Mortierellaceae phylogeny through synthesis of multi-gene phylogenetics and phylogenomics.</title>
        <authorList>
            <person name="Vandepol N."/>
            <person name="Liber J."/>
            <person name="Desiro A."/>
            <person name="Na H."/>
            <person name="Kennedy M."/>
            <person name="Barry K."/>
            <person name="Grigoriev I.V."/>
            <person name="Miller A.N."/>
            <person name="O'Donnell K."/>
            <person name="Stajich J.E."/>
            <person name="Bonito G."/>
        </authorList>
    </citation>
    <scope>NUCLEOTIDE SEQUENCE</scope>
    <source>
        <strain evidence="2">CK1249</strain>
    </source>
</reference>
<accession>A0A9P6IUQ1</accession>
<proteinExistence type="predicted"/>
<protein>
    <submittedName>
        <fullName evidence="2">Uncharacterized protein</fullName>
    </submittedName>
</protein>
<organism evidence="2 3">
    <name type="scientific">Mortierella alpina</name>
    <name type="common">Oleaginous fungus</name>
    <name type="synonym">Mortierella renispora</name>
    <dbReference type="NCBI Taxonomy" id="64518"/>
    <lineage>
        <taxon>Eukaryota</taxon>
        <taxon>Fungi</taxon>
        <taxon>Fungi incertae sedis</taxon>
        <taxon>Mucoromycota</taxon>
        <taxon>Mortierellomycotina</taxon>
        <taxon>Mortierellomycetes</taxon>
        <taxon>Mortierellales</taxon>
        <taxon>Mortierellaceae</taxon>
        <taxon>Mortierella</taxon>
    </lineage>
</organism>
<feature type="compositionally biased region" description="Polar residues" evidence="1">
    <location>
        <begin position="80"/>
        <end position="89"/>
    </location>
</feature>
<dbReference type="OrthoDB" id="2427805at2759"/>
<comment type="caution">
    <text evidence="2">The sequence shown here is derived from an EMBL/GenBank/DDBJ whole genome shotgun (WGS) entry which is preliminary data.</text>
</comment>
<evidence type="ECO:0000256" key="1">
    <source>
        <dbReference type="SAM" id="MobiDB-lite"/>
    </source>
</evidence>
<evidence type="ECO:0000313" key="3">
    <source>
        <dbReference type="Proteomes" id="UP000738359"/>
    </source>
</evidence>
<feature type="compositionally biased region" description="Basic and acidic residues" evidence="1">
    <location>
        <begin position="68"/>
        <end position="79"/>
    </location>
</feature>
<dbReference type="EMBL" id="JAAAHY010001815">
    <property type="protein sequence ID" value="KAF9946606.1"/>
    <property type="molecule type" value="Genomic_DNA"/>
</dbReference>
<keyword evidence="3" id="KW-1185">Reference proteome</keyword>